<name>A8N3U1_COPC7</name>
<dbReference type="PANTHER" id="PTHR10502:SF102">
    <property type="entry name" value="ANNEXIN B11"/>
    <property type="match status" value="1"/>
</dbReference>
<dbReference type="GeneID" id="6005963"/>
<dbReference type="EMBL" id="AACS02000001">
    <property type="protein sequence ID" value="EAU92492.1"/>
    <property type="molecule type" value="Genomic_DNA"/>
</dbReference>
<evidence type="ECO:0000256" key="4">
    <source>
        <dbReference type="SAM" id="MobiDB-lite"/>
    </source>
</evidence>
<dbReference type="InterPro" id="IPR018502">
    <property type="entry name" value="Annexin_repeat"/>
</dbReference>
<gene>
    <name evidence="5" type="ORF">CC1G_00711</name>
</gene>
<keyword evidence="6" id="KW-1185">Reference proteome</keyword>
<protein>
    <recommendedName>
        <fullName evidence="7">Annexin</fullName>
    </recommendedName>
</protein>
<dbReference type="GO" id="GO:0001786">
    <property type="term" value="F:phosphatidylserine binding"/>
    <property type="evidence" value="ECO:0007669"/>
    <property type="project" value="TreeGrafter"/>
</dbReference>
<dbReference type="SMART" id="SM00335">
    <property type="entry name" value="ANX"/>
    <property type="match status" value="2"/>
</dbReference>
<keyword evidence="3" id="KW-0041">Annexin</keyword>
<evidence type="ECO:0000256" key="3">
    <source>
        <dbReference type="ARBA" id="ARBA00023216"/>
    </source>
</evidence>
<dbReference type="GO" id="GO:0005886">
    <property type="term" value="C:plasma membrane"/>
    <property type="evidence" value="ECO:0007669"/>
    <property type="project" value="TreeGrafter"/>
</dbReference>
<proteinExistence type="inferred from homology"/>
<dbReference type="OrthoDB" id="37886at2759"/>
<dbReference type="Gene3D" id="1.10.220.10">
    <property type="entry name" value="Annexin"/>
    <property type="match status" value="3"/>
</dbReference>
<keyword evidence="2" id="KW-0677">Repeat</keyword>
<evidence type="ECO:0000313" key="5">
    <source>
        <dbReference type="EMBL" id="EAU92492.1"/>
    </source>
</evidence>
<dbReference type="AlphaFoldDB" id="A8N3U1"/>
<dbReference type="InterPro" id="IPR037104">
    <property type="entry name" value="Annexin_sf"/>
</dbReference>
<comment type="similarity">
    <text evidence="1">Belongs to the annexin family.</text>
</comment>
<evidence type="ECO:0000256" key="2">
    <source>
        <dbReference type="ARBA" id="ARBA00022737"/>
    </source>
</evidence>
<evidence type="ECO:0008006" key="7">
    <source>
        <dbReference type="Google" id="ProtNLM"/>
    </source>
</evidence>
<organism evidence="5 6">
    <name type="scientific">Coprinopsis cinerea (strain Okayama-7 / 130 / ATCC MYA-4618 / FGSC 9003)</name>
    <name type="common">Inky cap fungus</name>
    <name type="synonym">Hormographiella aspergillata</name>
    <dbReference type="NCBI Taxonomy" id="240176"/>
    <lineage>
        <taxon>Eukaryota</taxon>
        <taxon>Fungi</taxon>
        <taxon>Dikarya</taxon>
        <taxon>Basidiomycota</taxon>
        <taxon>Agaricomycotina</taxon>
        <taxon>Agaricomycetes</taxon>
        <taxon>Agaricomycetidae</taxon>
        <taxon>Agaricales</taxon>
        <taxon>Agaricineae</taxon>
        <taxon>Psathyrellaceae</taxon>
        <taxon>Coprinopsis</taxon>
    </lineage>
</organism>
<sequence>MSDWAQSQPPPPGYSSGSGYPAHLSYPGQPPPPGTVLTVEVVGNAADGPSNEKSATEESPHPHAPPAYGAPGSLDYPGTPGNPLPVITYAQGSTAPPHHPGGLWYLGTRLLDPTTPAPLGTIKVPGYDPEPDFELLQAARGQAKVDLYDQYKRQDENTEIGVSTVVVPIVKLTLQQRDALNDYFVAKTGADIPTHMDRVVQTLAMRDEMILAEVILNRDHDDLRLLTQAFKQQHNKDLIEAVKDSLSNKIQRVFVMALNCQRTPDNVPVDQTQVLADVETLANACKKRQDLPFFEIFINRSRPHLTAVITAYDQSQPKTLSKAVKRACSGDAKNALLYILHGLKPKRGVEQASIWRDAKLIEKTMAGLGTNESRLVYRIIRAHWDPSRMAAIKEVYETKYGRTIEHRISKETLPDHYSKTLYEILKLSELDRKEKV</sequence>
<dbReference type="Pfam" id="PF00191">
    <property type="entry name" value="Annexin"/>
    <property type="match status" value="3"/>
</dbReference>
<evidence type="ECO:0000313" key="6">
    <source>
        <dbReference type="Proteomes" id="UP000001861"/>
    </source>
</evidence>
<dbReference type="KEGG" id="cci:CC1G_00711"/>
<accession>A8N3U1</accession>
<dbReference type="Proteomes" id="UP000001861">
    <property type="component" value="Unassembled WGS sequence"/>
</dbReference>
<comment type="caution">
    <text evidence="5">The sequence shown here is derived from an EMBL/GenBank/DDBJ whole genome shotgun (WGS) entry which is preliminary data.</text>
</comment>
<dbReference type="GO" id="GO:0005634">
    <property type="term" value="C:nucleus"/>
    <property type="evidence" value="ECO:0007669"/>
    <property type="project" value="TreeGrafter"/>
</dbReference>
<dbReference type="GO" id="GO:0012506">
    <property type="term" value="C:vesicle membrane"/>
    <property type="evidence" value="ECO:0007669"/>
    <property type="project" value="TreeGrafter"/>
</dbReference>
<dbReference type="VEuPathDB" id="FungiDB:CC1G_00711"/>
<dbReference type="RefSeq" id="XP_001829532.1">
    <property type="nucleotide sequence ID" value="XM_001829480.1"/>
</dbReference>
<dbReference type="GO" id="GO:0005544">
    <property type="term" value="F:calcium-dependent phospholipid binding"/>
    <property type="evidence" value="ECO:0007669"/>
    <property type="project" value="InterPro"/>
</dbReference>
<dbReference type="InParanoid" id="A8N3U1"/>
<dbReference type="GO" id="GO:0005737">
    <property type="term" value="C:cytoplasm"/>
    <property type="evidence" value="ECO:0007669"/>
    <property type="project" value="TreeGrafter"/>
</dbReference>
<dbReference type="eggNOG" id="KOG0819">
    <property type="taxonomic scope" value="Eukaryota"/>
</dbReference>
<evidence type="ECO:0000256" key="1">
    <source>
        <dbReference type="ARBA" id="ARBA00007831"/>
    </source>
</evidence>
<dbReference type="SUPFAM" id="SSF47874">
    <property type="entry name" value="Annexin"/>
    <property type="match status" value="1"/>
</dbReference>
<dbReference type="GO" id="GO:0005509">
    <property type="term" value="F:calcium ion binding"/>
    <property type="evidence" value="ECO:0007669"/>
    <property type="project" value="InterPro"/>
</dbReference>
<feature type="region of interest" description="Disordered" evidence="4">
    <location>
        <begin position="1"/>
        <end position="79"/>
    </location>
</feature>
<reference evidence="5 6" key="1">
    <citation type="journal article" date="2010" name="Proc. Natl. Acad. Sci. U.S.A.">
        <title>Insights into evolution of multicellular fungi from the assembled chromosomes of the mushroom Coprinopsis cinerea (Coprinus cinereus).</title>
        <authorList>
            <person name="Stajich J.E."/>
            <person name="Wilke S.K."/>
            <person name="Ahren D."/>
            <person name="Au C.H."/>
            <person name="Birren B.W."/>
            <person name="Borodovsky M."/>
            <person name="Burns C."/>
            <person name="Canback B."/>
            <person name="Casselton L.A."/>
            <person name="Cheng C.K."/>
            <person name="Deng J."/>
            <person name="Dietrich F.S."/>
            <person name="Fargo D.C."/>
            <person name="Farman M.L."/>
            <person name="Gathman A.C."/>
            <person name="Goldberg J."/>
            <person name="Guigo R."/>
            <person name="Hoegger P.J."/>
            <person name="Hooker J.B."/>
            <person name="Huggins A."/>
            <person name="James T.Y."/>
            <person name="Kamada T."/>
            <person name="Kilaru S."/>
            <person name="Kodira C."/>
            <person name="Kues U."/>
            <person name="Kupfer D."/>
            <person name="Kwan H.S."/>
            <person name="Lomsadze A."/>
            <person name="Li W."/>
            <person name="Lilly W.W."/>
            <person name="Ma L.J."/>
            <person name="Mackey A.J."/>
            <person name="Manning G."/>
            <person name="Martin F."/>
            <person name="Muraguchi H."/>
            <person name="Natvig D.O."/>
            <person name="Palmerini H."/>
            <person name="Ramesh M.A."/>
            <person name="Rehmeyer C.J."/>
            <person name="Roe B.A."/>
            <person name="Shenoy N."/>
            <person name="Stanke M."/>
            <person name="Ter-Hovhannisyan V."/>
            <person name="Tunlid A."/>
            <person name="Velagapudi R."/>
            <person name="Vision T.J."/>
            <person name="Zeng Q."/>
            <person name="Zolan M.E."/>
            <person name="Pukkila P.J."/>
        </authorList>
    </citation>
    <scope>NUCLEOTIDE SEQUENCE [LARGE SCALE GENOMIC DNA]</scope>
    <source>
        <strain evidence="6">Okayama-7 / 130 / ATCC MYA-4618 / FGSC 9003</strain>
    </source>
</reference>
<dbReference type="PANTHER" id="PTHR10502">
    <property type="entry name" value="ANNEXIN"/>
    <property type="match status" value="1"/>
</dbReference>
<dbReference type="STRING" id="240176.A8N3U1"/>